<reference evidence="2 3" key="1">
    <citation type="journal article" date="2018" name="New Phytol.">
        <title>Comparative genomics and transcriptomics depict ericoid mycorrhizal fungi as versatile saprotrophs and plant mutualists.</title>
        <authorList>
            <person name="Martino E."/>
            <person name="Morin E."/>
            <person name="Grelet G.A."/>
            <person name="Kuo A."/>
            <person name="Kohler A."/>
            <person name="Daghino S."/>
            <person name="Barry K.W."/>
            <person name="Cichocki N."/>
            <person name="Clum A."/>
            <person name="Dockter R.B."/>
            <person name="Hainaut M."/>
            <person name="Kuo R.C."/>
            <person name="LaButti K."/>
            <person name="Lindahl B.D."/>
            <person name="Lindquist E.A."/>
            <person name="Lipzen A."/>
            <person name="Khouja H.R."/>
            <person name="Magnuson J."/>
            <person name="Murat C."/>
            <person name="Ohm R.A."/>
            <person name="Singer S.W."/>
            <person name="Spatafora J.W."/>
            <person name="Wang M."/>
            <person name="Veneault-Fourrey C."/>
            <person name="Henrissat B."/>
            <person name="Grigoriev I.V."/>
            <person name="Martin F.M."/>
            <person name="Perotto S."/>
        </authorList>
    </citation>
    <scope>NUCLEOTIDE SEQUENCE [LARGE SCALE GENOMIC DNA]</scope>
    <source>
        <strain evidence="2 3">ATCC 22711</strain>
    </source>
</reference>
<dbReference type="EMBL" id="KZ679020">
    <property type="protein sequence ID" value="PSS06818.1"/>
    <property type="molecule type" value="Genomic_DNA"/>
</dbReference>
<evidence type="ECO:0000313" key="3">
    <source>
        <dbReference type="Proteomes" id="UP000241818"/>
    </source>
</evidence>
<dbReference type="OrthoDB" id="5204927at2759"/>
<protein>
    <submittedName>
        <fullName evidence="2">Uncharacterized protein</fullName>
    </submittedName>
</protein>
<proteinExistence type="predicted"/>
<keyword evidence="3" id="KW-1185">Reference proteome</keyword>
<feature type="compositionally biased region" description="Basic and acidic residues" evidence="1">
    <location>
        <begin position="249"/>
        <end position="259"/>
    </location>
</feature>
<dbReference type="GeneID" id="36569488"/>
<dbReference type="Proteomes" id="UP000241818">
    <property type="component" value="Unassembled WGS sequence"/>
</dbReference>
<dbReference type="AlphaFoldDB" id="A0A2T3APH1"/>
<accession>A0A2T3APH1</accession>
<dbReference type="InParanoid" id="A0A2T3APH1"/>
<sequence>MPHPLRDPQGSDARRQVKQGEPFDPEELSRRLARLLAEQKSTAELRRDARAAKAAEVAAAQQNAGYHHVPKVAAAAFARTATPDVTRQIHELSRPALKQHLEGLRLKESHPQVTSLQRAQAMDQAMLEREMLSNRNQFQWTRAMEGAAEVDIERRVYKPARRSFIPEFAHLMDRSERSIQRPLSTGDFLEEDEPQALKRARSRRAPAFDGRNDWAQEEDGRDGRPTIEEPASPALKKRDSIWILKGRREKPGRPDKDEAVVGIGDFTSPDGSKSRRASFLARFRRRPS</sequence>
<dbReference type="RefSeq" id="XP_024716548.1">
    <property type="nucleotide sequence ID" value="XM_024861407.1"/>
</dbReference>
<evidence type="ECO:0000256" key="1">
    <source>
        <dbReference type="SAM" id="MobiDB-lite"/>
    </source>
</evidence>
<feature type="region of interest" description="Disordered" evidence="1">
    <location>
        <begin position="1"/>
        <end position="28"/>
    </location>
</feature>
<gene>
    <name evidence="2" type="ORF">M430DRAFT_111050</name>
</gene>
<evidence type="ECO:0000313" key="2">
    <source>
        <dbReference type="EMBL" id="PSS06818.1"/>
    </source>
</evidence>
<feature type="region of interest" description="Disordered" evidence="1">
    <location>
        <begin position="182"/>
        <end position="288"/>
    </location>
</feature>
<organism evidence="2 3">
    <name type="scientific">Amorphotheca resinae ATCC 22711</name>
    <dbReference type="NCBI Taxonomy" id="857342"/>
    <lineage>
        <taxon>Eukaryota</taxon>
        <taxon>Fungi</taxon>
        <taxon>Dikarya</taxon>
        <taxon>Ascomycota</taxon>
        <taxon>Pezizomycotina</taxon>
        <taxon>Leotiomycetes</taxon>
        <taxon>Helotiales</taxon>
        <taxon>Amorphothecaceae</taxon>
        <taxon>Amorphotheca</taxon>
    </lineage>
</organism>
<name>A0A2T3APH1_AMORE</name>